<accession>A0A3Q0JEY3</accession>
<evidence type="ECO:0000313" key="7">
    <source>
        <dbReference type="RefSeq" id="XP_026685240.1"/>
    </source>
</evidence>
<dbReference type="GO" id="GO:0016787">
    <property type="term" value="F:hydrolase activity"/>
    <property type="evidence" value="ECO:0007669"/>
    <property type="project" value="UniProtKB-KW"/>
</dbReference>
<keyword evidence="2" id="KW-0378">Hydrolase</keyword>
<dbReference type="GeneID" id="113470748"/>
<comment type="catalytic activity">
    <reaction evidence="5">
        <text>ATP + H2O = ADP + phosphate + H(+)</text>
        <dbReference type="Rhea" id="RHEA:13065"/>
        <dbReference type="ChEBI" id="CHEBI:15377"/>
        <dbReference type="ChEBI" id="CHEBI:15378"/>
        <dbReference type="ChEBI" id="CHEBI:30616"/>
        <dbReference type="ChEBI" id="CHEBI:43474"/>
        <dbReference type="ChEBI" id="CHEBI:456216"/>
        <dbReference type="EC" id="3.6.4.13"/>
    </reaction>
</comment>
<protein>
    <submittedName>
        <fullName evidence="7">Helicase SKI2W-like</fullName>
    </submittedName>
</protein>
<dbReference type="GO" id="GO:0005524">
    <property type="term" value="F:ATP binding"/>
    <property type="evidence" value="ECO:0007669"/>
    <property type="project" value="UniProtKB-KW"/>
</dbReference>
<dbReference type="PaxDb" id="121845-A0A3Q0JEY3"/>
<dbReference type="GO" id="GO:0070478">
    <property type="term" value="P:nuclear-transcribed mRNA catabolic process, 3'-5' exonucleolytic nonsense-mediated decay"/>
    <property type="evidence" value="ECO:0007669"/>
    <property type="project" value="TreeGrafter"/>
</dbReference>
<dbReference type="Proteomes" id="UP000079169">
    <property type="component" value="Unplaced"/>
</dbReference>
<keyword evidence="6" id="KW-1185">Reference proteome</keyword>
<dbReference type="AlphaFoldDB" id="A0A3Q0JEY3"/>
<dbReference type="Gene3D" id="3.40.50.300">
    <property type="entry name" value="P-loop containing nucleotide triphosphate hydrolases"/>
    <property type="match status" value="1"/>
</dbReference>
<evidence type="ECO:0000256" key="5">
    <source>
        <dbReference type="ARBA" id="ARBA00047984"/>
    </source>
</evidence>
<evidence type="ECO:0000256" key="2">
    <source>
        <dbReference type="ARBA" id="ARBA00022801"/>
    </source>
</evidence>
<sequence length="92" mass="10467">MSFALHCARGHVWEEVLILLPKEVCIVMLSATVPNTLEFADWVGNTKKTKVYVVSTLKRPVPLKHFLYVGPVLEKNQLFLIREAEGEFLTRG</sequence>
<dbReference type="InterPro" id="IPR050699">
    <property type="entry name" value="RNA-DNA_Helicase"/>
</dbReference>
<keyword evidence="3" id="KW-0347">Helicase</keyword>
<evidence type="ECO:0000256" key="4">
    <source>
        <dbReference type="ARBA" id="ARBA00022840"/>
    </source>
</evidence>
<gene>
    <name evidence="7" type="primary">LOC113470748</name>
</gene>
<keyword evidence="4" id="KW-0067">ATP-binding</keyword>
<organism evidence="6 7">
    <name type="scientific">Diaphorina citri</name>
    <name type="common">Asian citrus psyllid</name>
    <dbReference type="NCBI Taxonomy" id="121845"/>
    <lineage>
        <taxon>Eukaryota</taxon>
        <taxon>Metazoa</taxon>
        <taxon>Ecdysozoa</taxon>
        <taxon>Arthropoda</taxon>
        <taxon>Hexapoda</taxon>
        <taxon>Insecta</taxon>
        <taxon>Pterygota</taxon>
        <taxon>Neoptera</taxon>
        <taxon>Paraneoptera</taxon>
        <taxon>Hemiptera</taxon>
        <taxon>Sternorrhyncha</taxon>
        <taxon>Psylloidea</taxon>
        <taxon>Psyllidae</taxon>
        <taxon>Diaphorininae</taxon>
        <taxon>Diaphorina</taxon>
    </lineage>
</organism>
<name>A0A3Q0JEY3_DIACI</name>
<evidence type="ECO:0000313" key="6">
    <source>
        <dbReference type="Proteomes" id="UP000079169"/>
    </source>
</evidence>
<dbReference type="RefSeq" id="XP_026685240.1">
    <property type="nucleotide sequence ID" value="XM_026829439.1"/>
</dbReference>
<dbReference type="STRING" id="121845.A0A3Q0JEY3"/>
<dbReference type="SUPFAM" id="SSF52540">
    <property type="entry name" value="P-loop containing nucleoside triphosphate hydrolases"/>
    <property type="match status" value="1"/>
</dbReference>
<evidence type="ECO:0000256" key="3">
    <source>
        <dbReference type="ARBA" id="ARBA00022806"/>
    </source>
</evidence>
<dbReference type="PANTHER" id="PTHR12131">
    <property type="entry name" value="ATP-DEPENDENT RNA AND DNA HELICASE"/>
    <property type="match status" value="1"/>
</dbReference>
<dbReference type="PANTHER" id="PTHR12131:SF1">
    <property type="entry name" value="ATP-DEPENDENT RNA HELICASE SUPV3L1, MITOCHONDRIAL-RELATED"/>
    <property type="match status" value="1"/>
</dbReference>
<proteinExistence type="predicted"/>
<dbReference type="InterPro" id="IPR027417">
    <property type="entry name" value="P-loop_NTPase"/>
</dbReference>
<evidence type="ECO:0000256" key="1">
    <source>
        <dbReference type="ARBA" id="ARBA00022741"/>
    </source>
</evidence>
<reference evidence="7" key="1">
    <citation type="submission" date="2025-08" db="UniProtKB">
        <authorList>
            <consortium name="RefSeq"/>
        </authorList>
    </citation>
    <scope>IDENTIFICATION</scope>
</reference>
<dbReference type="GO" id="GO:0003724">
    <property type="term" value="F:RNA helicase activity"/>
    <property type="evidence" value="ECO:0007669"/>
    <property type="project" value="UniProtKB-EC"/>
</dbReference>
<dbReference type="KEGG" id="dci:113470748"/>
<keyword evidence="1" id="KW-0547">Nucleotide-binding</keyword>
<dbReference type="GO" id="GO:0055087">
    <property type="term" value="C:Ski complex"/>
    <property type="evidence" value="ECO:0007669"/>
    <property type="project" value="TreeGrafter"/>
</dbReference>